<accession>A0A1A9ND91</accession>
<evidence type="ECO:0000313" key="2">
    <source>
        <dbReference type="EMBL" id="OAJ64487.1"/>
    </source>
</evidence>
<name>A0A1A9ND91_9BURK</name>
<feature type="region of interest" description="Disordered" evidence="1">
    <location>
        <begin position="88"/>
        <end position="108"/>
    </location>
</feature>
<dbReference type="AlphaFoldDB" id="A0A1A9ND91"/>
<gene>
    <name evidence="2" type="ORF">A6V37_37905</name>
</gene>
<feature type="compositionally biased region" description="Basic and acidic residues" evidence="1">
    <location>
        <begin position="52"/>
        <end position="65"/>
    </location>
</feature>
<comment type="caution">
    <text evidence="2">The sequence shown here is derived from an EMBL/GenBank/DDBJ whole genome shotgun (WGS) entry which is preliminary data.</text>
</comment>
<evidence type="ECO:0000313" key="3">
    <source>
        <dbReference type="Proteomes" id="UP000078116"/>
    </source>
</evidence>
<sequence length="132" mass="14121">MGEIWQKGVERCSVAIVKWRCVVLWTMGMVGRLSCYRVGRQVWTMSGGEGGSEQRVDRGVGEREGGGVTGAVNGHKGLREGKAVAGWRGRGRVKREGEGKVGEGQANVRGVGQNGARVRVSAAGVVTRRDEI</sequence>
<proteinExistence type="predicted"/>
<reference evidence="2 3" key="1">
    <citation type="submission" date="2016-04" db="EMBL/GenBank/DDBJ databases">
        <title>Reclassification of Paraburkholderia panaciterrae (Farh et al. 2015) Dobritsa &amp; Samadpour 2016 as a later homotypic synonym of Paraburkholderia ginsengiterrae (Farh et al. 2015) Dobritsa &amp; Samadpour 2016.</title>
        <authorList>
            <person name="Dobritsa A.P."/>
            <person name="Kutumbaka K."/>
            <person name="Samadpour M."/>
        </authorList>
    </citation>
    <scope>NUCLEOTIDE SEQUENCE [LARGE SCALE GENOMIC DNA]</scope>
    <source>
        <strain evidence="2 3">DCY85</strain>
    </source>
</reference>
<feature type="region of interest" description="Disordered" evidence="1">
    <location>
        <begin position="47"/>
        <end position="75"/>
    </location>
</feature>
<organism evidence="2 3">
    <name type="scientific">Paraburkholderia ginsengiterrae</name>
    <dbReference type="NCBI Taxonomy" id="1462993"/>
    <lineage>
        <taxon>Bacteria</taxon>
        <taxon>Pseudomonadati</taxon>
        <taxon>Pseudomonadota</taxon>
        <taxon>Betaproteobacteria</taxon>
        <taxon>Burkholderiales</taxon>
        <taxon>Burkholderiaceae</taxon>
        <taxon>Paraburkholderia</taxon>
    </lineage>
</organism>
<dbReference type="Proteomes" id="UP000078116">
    <property type="component" value="Unassembled WGS sequence"/>
</dbReference>
<protein>
    <submittedName>
        <fullName evidence="2">Uncharacterized protein</fullName>
    </submittedName>
</protein>
<evidence type="ECO:0000256" key="1">
    <source>
        <dbReference type="SAM" id="MobiDB-lite"/>
    </source>
</evidence>
<dbReference type="EMBL" id="LXKA01000106">
    <property type="protein sequence ID" value="OAJ64487.1"/>
    <property type="molecule type" value="Genomic_DNA"/>
</dbReference>